<dbReference type="InterPro" id="IPR036249">
    <property type="entry name" value="Thioredoxin-like_sf"/>
</dbReference>
<dbReference type="Gene3D" id="1.20.1050.10">
    <property type="match status" value="1"/>
</dbReference>
<dbReference type="Proteomes" id="UP000036938">
    <property type="component" value="Unassembled WGS sequence"/>
</dbReference>
<evidence type="ECO:0000313" key="3">
    <source>
        <dbReference type="Proteomes" id="UP000036938"/>
    </source>
</evidence>
<comment type="caution">
    <text evidence="2">The sequence shown here is derived from an EMBL/GenBank/DDBJ whole genome shotgun (WGS) entry which is preliminary data.</text>
</comment>
<protein>
    <submittedName>
        <fullName evidence="2">Glutathione S-transferase</fullName>
    </submittedName>
</protein>
<dbReference type="OrthoDB" id="5740960at2"/>
<proteinExistence type="predicted"/>
<dbReference type="STRING" id="1317121.ATO11_06690"/>
<accession>A0A0L1JRF4</accession>
<dbReference type="InterPro" id="IPR004045">
    <property type="entry name" value="Glutathione_S-Trfase_N"/>
</dbReference>
<dbReference type="SUPFAM" id="SSF47616">
    <property type="entry name" value="GST C-terminal domain-like"/>
    <property type="match status" value="1"/>
</dbReference>
<dbReference type="Gene3D" id="3.40.30.10">
    <property type="entry name" value="Glutaredoxin"/>
    <property type="match status" value="1"/>
</dbReference>
<name>A0A0L1JRF4_9RHOB</name>
<organism evidence="2 3">
    <name type="scientific">Pseudaestuariivita atlantica</name>
    <dbReference type="NCBI Taxonomy" id="1317121"/>
    <lineage>
        <taxon>Bacteria</taxon>
        <taxon>Pseudomonadati</taxon>
        <taxon>Pseudomonadota</taxon>
        <taxon>Alphaproteobacteria</taxon>
        <taxon>Rhodobacterales</taxon>
        <taxon>Paracoccaceae</taxon>
        <taxon>Pseudaestuariivita</taxon>
    </lineage>
</organism>
<dbReference type="PANTHER" id="PTHR44051:SF8">
    <property type="entry name" value="GLUTATHIONE S-TRANSFERASE GSTA"/>
    <property type="match status" value="1"/>
</dbReference>
<dbReference type="SFLD" id="SFLDG00358">
    <property type="entry name" value="Main_(cytGST)"/>
    <property type="match status" value="1"/>
</dbReference>
<sequence>MTEATLHHVPFSRSFRVLWMLTELGITPEIVSYSIRDGSLQAPDVLDKTPAGRVPALEIDGRTLFESGAILEYLAETRSKAGLGRAPGHPERVAYLQHMHFAETMGSLIENLNLNHIFLRDPAQMSPVVVKLLTRRLVGTLRALEAQLRDDGYLLESGFSAADMMLGFNLFAAPYYAKFDAFPRVAAYRNRLAERPAYIDARALDGEQDFYTRNFYEVPG</sequence>
<dbReference type="Pfam" id="PF02798">
    <property type="entry name" value="GST_N"/>
    <property type="match status" value="1"/>
</dbReference>
<dbReference type="SFLD" id="SFLDS00019">
    <property type="entry name" value="Glutathione_Transferase_(cytos"/>
    <property type="match status" value="1"/>
</dbReference>
<dbReference type="EMBL" id="AQQZ01000003">
    <property type="protein sequence ID" value="KNG93953.1"/>
    <property type="molecule type" value="Genomic_DNA"/>
</dbReference>
<dbReference type="InterPro" id="IPR040079">
    <property type="entry name" value="Glutathione_S-Trfase"/>
</dbReference>
<dbReference type="PANTHER" id="PTHR44051">
    <property type="entry name" value="GLUTATHIONE S-TRANSFERASE-RELATED"/>
    <property type="match status" value="1"/>
</dbReference>
<feature type="domain" description="GST N-terminal" evidence="1">
    <location>
        <begin position="1"/>
        <end position="82"/>
    </location>
</feature>
<keyword evidence="2" id="KW-0808">Transferase</keyword>
<dbReference type="PROSITE" id="PS50404">
    <property type="entry name" value="GST_NTER"/>
    <property type="match status" value="1"/>
</dbReference>
<dbReference type="PATRIC" id="fig|1317121.7.peg.1941"/>
<dbReference type="InterPro" id="IPR036282">
    <property type="entry name" value="Glutathione-S-Trfase_C_sf"/>
</dbReference>
<dbReference type="RefSeq" id="WP_050530086.1">
    <property type="nucleotide sequence ID" value="NZ_AQQZ01000003.1"/>
</dbReference>
<dbReference type="SFLD" id="SFLDG01150">
    <property type="entry name" value="Main.1:_Beta-like"/>
    <property type="match status" value="1"/>
</dbReference>
<evidence type="ECO:0000313" key="2">
    <source>
        <dbReference type="EMBL" id="KNG93953.1"/>
    </source>
</evidence>
<dbReference type="GO" id="GO:0016740">
    <property type="term" value="F:transferase activity"/>
    <property type="evidence" value="ECO:0007669"/>
    <property type="project" value="UniProtKB-KW"/>
</dbReference>
<keyword evidence="3" id="KW-1185">Reference proteome</keyword>
<dbReference type="AlphaFoldDB" id="A0A0L1JRF4"/>
<reference evidence="2 3" key="1">
    <citation type="journal article" date="2015" name="Int. J. Syst. Evol. Microbiol.">
        <title>Aestuariivita atlantica sp. nov., isolated from deep sea sediment of the Atlantic Ocean.</title>
        <authorList>
            <person name="Li G."/>
            <person name="Lai Q."/>
            <person name="Du Y."/>
            <person name="Liu X."/>
            <person name="Sun F."/>
            <person name="Shao Z."/>
        </authorList>
    </citation>
    <scope>NUCLEOTIDE SEQUENCE [LARGE SCALE GENOMIC DNA]</scope>
    <source>
        <strain evidence="2 3">22II-S11-z3</strain>
    </source>
</reference>
<dbReference type="Pfam" id="PF13410">
    <property type="entry name" value="GST_C_2"/>
    <property type="match status" value="1"/>
</dbReference>
<evidence type="ECO:0000259" key="1">
    <source>
        <dbReference type="PROSITE" id="PS50404"/>
    </source>
</evidence>
<dbReference type="CDD" id="cd03046">
    <property type="entry name" value="GST_N_GTT1_like"/>
    <property type="match status" value="1"/>
</dbReference>
<gene>
    <name evidence="2" type="ORF">ATO11_06690</name>
</gene>
<dbReference type="SUPFAM" id="SSF52833">
    <property type="entry name" value="Thioredoxin-like"/>
    <property type="match status" value="1"/>
</dbReference>